<dbReference type="AlphaFoldDB" id="A0A6J7RCE1"/>
<evidence type="ECO:0000256" key="1">
    <source>
        <dbReference type="SAM" id="Coils"/>
    </source>
</evidence>
<reference evidence="2" key="1">
    <citation type="submission" date="2020-05" db="EMBL/GenBank/DDBJ databases">
        <authorList>
            <person name="Chiriac C."/>
            <person name="Salcher M."/>
            <person name="Ghai R."/>
            <person name="Kavagutti S V."/>
        </authorList>
    </citation>
    <scope>NUCLEOTIDE SEQUENCE</scope>
</reference>
<accession>A0A6J7RCE1</accession>
<sequence length="73" mass="7898">MSKAIYGQISGSEALLLSEVTRLRRRVRDLEDQVAAYEADVIMLGQRPSLVSGGRVALDEALRGLGESEPALL</sequence>
<feature type="coiled-coil region" evidence="1">
    <location>
        <begin position="13"/>
        <end position="47"/>
    </location>
</feature>
<name>A0A6J7RCE1_9ZZZZ</name>
<organism evidence="2">
    <name type="scientific">freshwater metagenome</name>
    <dbReference type="NCBI Taxonomy" id="449393"/>
    <lineage>
        <taxon>unclassified sequences</taxon>
        <taxon>metagenomes</taxon>
        <taxon>ecological metagenomes</taxon>
    </lineage>
</organism>
<gene>
    <name evidence="2" type="ORF">UFOPK4150_00568</name>
</gene>
<keyword evidence="1" id="KW-0175">Coiled coil</keyword>
<evidence type="ECO:0000313" key="2">
    <source>
        <dbReference type="EMBL" id="CAB5026320.1"/>
    </source>
</evidence>
<proteinExistence type="predicted"/>
<dbReference type="EMBL" id="CAFBPU010000009">
    <property type="protein sequence ID" value="CAB5026320.1"/>
    <property type="molecule type" value="Genomic_DNA"/>
</dbReference>
<protein>
    <submittedName>
        <fullName evidence="2">Unannotated protein</fullName>
    </submittedName>
</protein>